<accession>A0A7J9NB85</accession>
<dbReference type="EMBL" id="JABFAF010277825">
    <property type="protein sequence ID" value="MBA0880603.1"/>
    <property type="molecule type" value="Genomic_DNA"/>
</dbReference>
<dbReference type="OrthoDB" id="10513097at2759"/>
<reference evidence="1 2" key="1">
    <citation type="journal article" date="2019" name="Genome Biol. Evol.">
        <title>Insights into the evolution of the New World diploid cottons (Gossypium, subgenus Houzingenia) based on genome sequencing.</title>
        <authorList>
            <person name="Grover C.E."/>
            <person name="Arick M.A. 2nd"/>
            <person name="Thrash A."/>
            <person name="Conover J.L."/>
            <person name="Sanders W.S."/>
            <person name="Peterson D.G."/>
            <person name="Frelichowski J.E."/>
            <person name="Scheffler J.A."/>
            <person name="Scheffler B.E."/>
            <person name="Wendel J.F."/>
        </authorList>
    </citation>
    <scope>NUCLEOTIDE SEQUENCE [LARGE SCALE GENOMIC DNA]</scope>
    <source>
        <strain evidence="1">1</strain>
        <tissue evidence="1">Leaf</tissue>
    </source>
</reference>
<name>A0A7J9NB85_GOSSC</name>
<comment type="caution">
    <text evidence="1">The sequence shown here is derived from an EMBL/GenBank/DDBJ whole genome shotgun (WGS) entry which is preliminary data.</text>
</comment>
<evidence type="ECO:0000313" key="1">
    <source>
        <dbReference type="EMBL" id="MBA0880603.1"/>
    </source>
</evidence>
<sequence>MISIFKVHQARFRGDKIDVVVEVSPVQHSGIQDLMMTEIHNLQAFAQKLTDVRPKEKKPFGFSFFRRGPRQNPTVFEASLVRGKGLAIVVVVVVVNDDEEPRLFHFGETMAGADLRRHAC</sequence>
<proteinExistence type="predicted"/>
<keyword evidence="2" id="KW-1185">Reference proteome</keyword>
<gene>
    <name evidence="1" type="ORF">Goshw_019639</name>
</gene>
<evidence type="ECO:0000313" key="2">
    <source>
        <dbReference type="Proteomes" id="UP000593576"/>
    </source>
</evidence>
<protein>
    <submittedName>
        <fullName evidence="1">Uncharacterized protein</fullName>
    </submittedName>
</protein>
<organism evidence="1 2">
    <name type="scientific">Gossypium schwendimanii</name>
    <name type="common">Cotton</name>
    <dbReference type="NCBI Taxonomy" id="34291"/>
    <lineage>
        <taxon>Eukaryota</taxon>
        <taxon>Viridiplantae</taxon>
        <taxon>Streptophyta</taxon>
        <taxon>Embryophyta</taxon>
        <taxon>Tracheophyta</taxon>
        <taxon>Spermatophyta</taxon>
        <taxon>Magnoliopsida</taxon>
        <taxon>eudicotyledons</taxon>
        <taxon>Gunneridae</taxon>
        <taxon>Pentapetalae</taxon>
        <taxon>rosids</taxon>
        <taxon>malvids</taxon>
        <taxon>Malvales</taxon>
        <taxon>Malvaceae</taxon>
        <taxon>Malvoideae</taxon>
        <taxon>Gossypium</taxon>
    </lineage>
</organism>
<dbReference type="Proteomes" id="UP000593576">
    <property type="component" value="Unassembled WGS sequence"/>
</dbReference>
<dbReference type="AlphaFoldDB" id="A0A7J9NB85"/>